<dbReference type="InterPro" id="IPR017887">
    <property type="entry name" value="TF_TCP_subgr"/>
</dbReference>
<keyword evidence="2" id="KW-0805">Transcription regulation</keyword>
<dbReference type="PROSITE" id="PS51369">
    <property type="entry name" value="TCP"/>
    <property type="match status" value="1"/>
</dbReference>
<evidence type="ECO:0000256" key="1">
    <source>
        <dbReference type="ARBA" id="ARBA00004123"/>
    </source>
</evidence>
<evidence type="ECO:0000259" key="7">
    <source>
        <dbReference type="PROSITE" id="PS51369"/>
    </source>
</evidence>
<evidence type="ECO:0000256" key="2">
    <source>
        <dbReference type="ARBA" id="ARBA00023015"/>
    </source>
</evidence>
<dbReference type="STRING" id="906689.A0A2I0VRW5"/>
<evidence type="ECO:0000256" key="4">
    <source>
        <dbReference type="ARBA" id="ARBA00023163"/>
    </source>
</evidence>
<dbReference type="EMBL" id="KZ503291">
    <property type="protein sequence ID" value="PKU66150.1"/>
    <property type="molecule type" value="Genomic_DNA"/>
</dbReference>
<organism evidence="8 9">
    <name type="scientific">Dendrobium catenatum</name>
    <dbReference type="NCBI Taxonomy" id="906689"/>
    <lineage>
        <taxon>Eukaryota</taxon>
        <taxon>Viridiplantae</taxon>
        <taxon>Streptophyta</taxon>
        <taxon>Embryophyta</taxon>
        <taxon>Tracheophyta</taxon>
        <taxon>Spermatophyta</taxon>
        <taxon>Magnoliopsida</taxon>
        <taxon>Liliopsida</taxon>
        <taxon>Asparagales</taxon>
        <taxon>Orchidaceae</taxon>
        <taxon>Epidendroideae</taxon>
        <taxon>Malaxideae</taxon>
        <taxon>Dendrobiinae</taxon>
        <taxon>Dendrobium</taxon>
    </lineage>
</organism>
<evidence type="ECO:0000313" key="8">
    <source>
        <dbReference type="EMBL" id="PKU66150.1"/>
    </source>
</evidence>
<dbReference type="GO" id="GO:0043565">
    <property type="term" value="F:sequence-specific DNA binding"/>
    <property type="evidence" value="ECO:0007669"/>
    <property type="project" value="TreeGrafter"/>
</dbReference>
<protein>
    <submittedName>
        <fullName evidence="8">Transcription factor PCF2</fullName>
    </submittedName>
</protein>
<feature type="region of interest" description="Disordered" evidence="6">
    <location>
        <begin position="139"/>
        <end position="164"/>
    </location>
</feature>
<evidence type="ECO:0000256" key="3">
    <source>
        <dbReference type="ARBA" id="ARBA00023125"/>
    </source>
</evidence>
<reference evidence="8 9" key="2">
    <citation type="journal article" date="2017" name="Nature">
        <title>The Apostasia genome and the evolution of orchids.</title>
        <authorList>
            <person name="Zhang G.Q."/>
            <person name="Liu K.W."/>
            <person name="Li Z."/>
            <person name="Lohaus R."/>
            <person name="Hsiao Y.Y."/>
            <person name="Niu S.C."/>
            <person name="Wang J.Y."/>
            <person name="Lin Y.C."/>
            <person name="Xu Q."/>
            <person name="Chen L.J."/>
            <person name="Yoshida K."/>
            <person name="Fujiwara S."/>
            <person name="Wang Z.W."/>
            <person name="Zhang Y.Q."/>
            <person name="Mitsuda N."/>
            <person name="Wang M."/>
            <person name="Liu G.H."/>
            <person name="Pecoraro L."/>
            <person name="Huang H.X."/>
            <person name="Xiao X.J."/>
            <person name="Lin M."/>
            <person name="Wu X.Y."/>
            <person name="Wu W.L."/>
            <person name="Chen Y.Y."/>
            <person name="Chang S.B."/>
            <person name="Sakamoto S."/>
            <person name="Ohme-Takagi M."/>
            <person name="Yagi M."/>
            <person name="Zeng S.J."/>
            <person name="Shen C.Y."/>
            <person name="Yeh C.M."/>
            <person name="Luo Y.B."/>
            <person name="Tsai W.C."/>
            <person name="Van de Peer Y."/>
            <person name="Liu Z.J."/>
        </authorList>
    </citation>
    <scope>NUCLEOTIDE SEQUENCE [LARGE SCALE GENOMIC DNA]</scope>
    <source>
        <tissue evidence="8">The whole plant</tissue>
    </source>
</reference>
<evidence type="ECO:0000256" key="6">
    <source>
        <dbReference type="SAM" id="MobiDB-lite"/>
    </source>
</evidence>
<keyword evidence="4" id="KW-0804">Transcription</keyword>
<dbReference type="Pfam" id="PF03634">
    <property type="entry name" value="TCP"/>
    <property type="match status" value="1"/>
</dbReference>
<feature type="compositionally biased region" description="Low complexity" evidence="6">
    <location>
        <begin position="141"/>
        <end position="153"/>
    </location>
</feature>
<comment type="subcellular location">
    <subcellularLocation>
        <location evidence="1">Nucleus</location>
    </subcellularLocation>
</comment>
<dbReference type="AlphaFoldDB" id="A0A2I0VRW5"/>
<dbReference type="GO" id="GO:0003700">
    <property type="term" value="F:DNA-binding transcription factor activity"/>
    <property type="evidence" value="ECO:0007669"/>
    <property type="project" value="InterPro"/>
</dbReference>
<dbReference type="Proteomes" id="UP000233837">
    <property type="component" value="Unassembled WGS sequence"/>
</dbReference>
<accession>A0A2I0VRW5</accession>
<feature type="region of interest" description="Disordered" evidence="6">
    <location>
        <begin position="267"/>
        <end position="292"/>
    </location>
</feature>
<reference evidence="8 9" key="1">
    <citation type="journal article" date="2016" name="Sci. Rep.">
        <title>The Dendrobium catenatum Lindl. genome sequence provides insights into polysaccharide synthase, floral development and adaptive evolution.</title>
        <authorList>
            <person name="Zhang G.Q."/>
            <person name="Xu Q."/>
            <person name="Bian C."/>
            <person name="Tsai W.C."/>
            <person name="Yeh C.M."/>
            <person name="Liu K.W."/>
            <person name="Yoshida K."/>
            <person name="Zhang L.S."/>
            <person name="Chang S.B."/>
            <person name="Chen F."/>
            <person name="Shi Y."/>
            <person name="Su Y.Y."/>
            <person name="Zhang Y.Q."/>
            <person name="Chen L.J."/>
            <person name="Yin Y."/>
            <person name="Lin M."/>
            <person name="Huang H."/>
            <person name="Deng H."/>
            <person name="Wang Z.W."/>
            <person name="Zhu S.L."/>
            <person name="Zhao X."/>
            <person name="Deng C."/>
            <person name="Niu S.C."/>
            <person name="Huang J."/>
            <person name="Wang M."/>
            <person name="Liu G.H."/>
            <person name="Yang H.J."/>
            <person name="Xiao X.J."/>
            <person name="Hsiao Y.Y."/>
            <person name="Wu W.L."/>
            <person name="Chen Y.Y."/>
            <person name="Mitsuda N."/>
            <person name="Ohme-Takagi M."/>
            <person name="Luo Y.B."/>
            <person name="Van de Peer Y."/>
            <person name="Liu Z.J."/>
        </authorList>
    </citation>
    <scope>NUCLEOTIDE SEQUENCE [LARGE SCALE GENOMIC DNA]</scope>
    <source>
        <tissue evidence="8">The whole plant</tissue>
    </source>
</reference>
<dbReference type="InterPro" id="IPR005333">
    <property type="entry name" value="Transcription_factor_TCP"/>
</dbReference>
<keyword evidence="9" id="KW-1185">Reference proteome</keyword>
<name>A0A2I0VRW5_9ASPA</name>
<keyword evidence="5" id="KW-0539">Nucleus</keyword>
<dbReference type="PANTHER" id="PTHR31072">
    <property type="entry name" value="TRANSCRIPTION FACTOR TCP4-RELATED"/>
    <property type="match status" value="1"/>
</dbReference>
<sequence length="292" mass="30264">MDFQAKSKEDADAWIGEAGENGSAGQIAALSAVSPNRNRLIMPKPEPIETIGALPIIPRALGRTKDRHTKVEGRGRRIRMPAACAARIFQLTRELGHKSDGDTIRWLLQHAEPAIIAATGTGTVPAIATNVNGTLKIPTQASNPAPSLSSAADATKKRRKLQPTRATAGGGVIGYFQGPDPLLPPGGAISISASLAPVAAPRMVPMWTVGGSAAAISPGAVWMFPSSAAPSSQGHIWTFPMGSQVVNFAAARPVFSAAGAASGKQELQLMKESAADVEQSGEEPDETVKEAA</sequence>
<dbReference type="GO" id="GO:0005634">
    <property type="term" value="C:nucleus"/>
    <property type="evidence" value="ECO:0007669"/>
    <property type="project" value="UniProtKB-SubCell"/>
</dbReference>
<evidence type="ECO:0000256" key="5">
    <source>
        <dbReference type="ARBA" id="ARBA00023242"/>
    </source>
</evidence>
<evidence type="ECO:0000313" key="9">
    <source>
        <dbReference type="Proteomes" id="UP000233837"/>
    </source>
</evidence>
<dbReference type="PANTHER" id="PTHR31072:SF1">
    <property type="entry name" value="TRANSCRIPTION FACTOR TCP9"/>
    <property type="match status" value="1"/>
</dbReference>
<keyword evidence="3" id="KW-0238">DNA-binding</keyword>
<gene>
    <name evidence="8" type="primary">PCF2</name>
    <name evidence="8" type="ORF">MA16_Dca009524</name>
</gene>
<proteinExistence type="predicted"/>
<dbReference type="OrthoDB" id="1911901at2759"/>
<feature type="domain" description="TCP" evidence="7">
    <location>
        <begin position="64"/>
        <end position="118"/>
    </location>
</feature>